<protein>
    <recommendedName>
        <fullName evidence="3">FG-GAP repeat protein</fullName>
    </recommendedName>
</protein>
<reference evidence="2" key="1">
    <citation type="submission" date="2016-10" db="EMBL/GenBank/DDBJ databases">
        <title>Sequence of Gallionella enrichment culture.</title>
        <authorList>
            <person name="Poehlein A."/>
            <person name="Muehling M."/>
            <person name="Daniel R."/>
        </authorList>
    </citation>
    <scope>NUCLEOTIDE SEQUENCE</scope>
</reference>
<name>A0A1J5SBQ0_9ZZZZ</name>
<dbReference type="InterPro" id="IPR013517">
    <property type="entry name" value="FG-GAP"/>
</dbReference>
<dbReference type="EMBL" id="MLJW01000050">
    <property type="protein sequence ID" value="OIR05363.1"/>
    <property type="molecule type" value="Genomic_DNA"/>
</dbReference>
<dbReference type="AlphaFoldDB" id="A0A1J5SBQ0"/>
<organism evidence="2">
    <name type="scientific">mine drainage metagenome</name>
    <dbReference type="NCBI Taxonomy" id="410659"/>
    <lineage>
        <taxon>unclassified sequences</taxon>
        <taxon>metagenomes</taxon>
        <taxon>ecological metagenomes</taxon>
    </lineage>
</organism>
<keyword evidence="1" id="KW-0732">Signal</keyword>
<evidence type="ECO:0000256" key="1">
    <source>
        <dbReference type="ARBA" id="ARBA00022729"/>
    </source>
</evidence>
<evidence type="ECO:0008006" key="3">
    <source>
        <dbReference type="Google" id="ProtNLM"/>
    </source>
</evidence>
<gene>
    <name evidence="2" type="ORF">GALL_124140</name>
</gene>
<dbReference type="InterPro" id="IPR028994">
    <property type="entry name" value="Integrin_alpha_N"/>
</dbReference>
<comment type="caution">
    <text evidence="2">The sequence shown here is derived from an EMBL/GenBank/DDBJ whole genome shotgun (WGS) entry which is preliminary data.</text>
</comment>
<evidence type="ECO:0000313" key="2">
    <source>
        <dbReference type="EMBL" id="OIR05363.1"/>
    </source>
</evidence>
<sequence>MNYKIFVLLIAIISFNNVQSQYNKIDTTVKVGKSGYKIICNNKSADKNLISIKPVAFESEARDMEFYIKGRIKNVQVDDFNNDGFPDLIVFSYGGDENPLEHVNIYAITSVENKSCAPIYFPDILDDAKLRDGYKGHDKFSLMEGTVFRTFPIFKPDDTADKPTGGKRVVQYKMVSEQGIFKFKAVRTYEIK</sequence>
<dbReference type="SUPFAM" id="SSF69318">
    <property type="entry name" value="Integrin alpha N-terminal domain"/>
    <property type="match status" value="1"/>
</dbReference>
<proteinExistence type="predicted"/>
<accession>A0A1J5SBQ0</accession>
<dbReference type="Pfam" id="PF01839">
    <property type="entry name" value="FG-GAP"/>
    <property type="match status" value="1"/>
</dbReference>